<feature type="signal peptide" evidence="1">
    <location>
        <begin position="1"/>
        <end position="28"/>
    </location>
</feature>
<sequence length="273" mass="27904">MREPVKRVLRGALVGMAMVAGASGIAHAAELTNADVQKMVAAKLAPQTIIMTIQSSPSKFNTSPDQVIRLSKAGVPQAVIEAMIAANGGSGAGAAAGGTATGSAAIRADEVVMLDGNQRISMRYTVGTMRTAVRALGFGGAATYASLPGPKAQQRISNKRPSFVVAAPSNARPEGHVILASFETRKNGTREVSIASGGGYSFSTGIHPDRIIATTFEPLASQAGAPSGHTVYRITPNVDLAPGEYALVPASGQAQQTGFGATGSSNYFDFGVD</sequence>
<evidence type="ECO:0000313" key="2">
    <source>
        <dbReference type="EMBL" id="MCW4472451.1"/>
    </source>
</evidence>
<proteinExistence type="predicted"/>
<feature type="chain" id="PRO_5046703724" evidence="1">
    <location>
        <begin position="29"/>
        <end position="273"/>
    </location>
</feature>
<dbReference type="Proteomes" id="UP001209922">
    <property type="component" value="Unassembled WGS sequence"/>
</dbReference>
<accession>A0ABT3JVF4</accession>
<dbReference type="EMBL" id="JAPCHY010000005">
    <property type="protein sequence ID" value="MCW4472451.1"/>
    <property type="molecule type" value="Genomic_DNA"/>
</dbReference>
<comment type="caution">
    <text evidence="2">The sequence shown here is derived from an EMBL/GenBank/DDBJ whole genome shotgun (WGS) entry which is preliminary data.</text>
</comment>
<keyword evidence="1" id="KW-0732">Signal</keyword>
<evidence type="ECO:0000256" key="1">
    <source>
        <dbReference type="SAM" id="SignalP"/>
    </source>
</evidence>
<organism evidence="2 3">
    <name type="scientific">Xanthomonas chitinilytica</name>
    <dbReference type="NCBI Taxonomy" id="2989819"/>
    <lineage>
        <taxon>Bacteria</taxon>
        <taxon>Pseudomonadati</taxon>
        <taxon>Pseudomonadota</taxon>
        <taxon>Gammaproteobacteria</taxon>
        <taxon>Lysobacterales</taxon>
        <taxon>Lysobacteraceae</taxon>
        <taxon>Xanthomonas</taxon>
    </lineage>
</organism>
<keyword evidence="3" id="KW-1185">Reference proteome</keyword>
<protein>
    <submittedName>
        <fullName evidence="2">Uncharacterized protein</fullName>
    </submittedName>
</protein>
<gene>
    <name evidence="2" type="ORF">OK345_08040</name>
</gene>
<dbReference type="RefSeq" id="WP_265127408.1">
    <property type="nucleotide sequence ID" value="NZ_JAPCHY010000005.1"/>
</dbReference>
<reference evidence="2 3" key="1">
    <citation type="submission" date="2022-10" db="EMBL/GenBank/DDBJ databases">
        <title>Xanthomonas sp. H13-6.</title>
        <authorList>
            <person name="Liu X."/>
            <person name="Deng Z."/>
            <person name="Jiang Y."/>
            <person name="Yu T."/>
            <person name="Ai J."/>
        </authorList>
    </citation>
    <scope>NUCLEOTIDE SEQUENCE [LARGE SCALE GENOMIC DNA]</scope>
    <source>
        <strain evidence="2 3">H13-6</strain>
    </source>
</reference>
<name>A0ABT3JVF4_9XANT</name>
<evidence type="ECO:0000313" key="3">
    <source>
        <dbReference type="Proteomes" id="UP001209922"/>
    </source>
</evidence>